<organism evidence="3">
    <name type="scientific">Salinispora arenicola (strain CNS-205)</name>
    <dbReference type="NCBI Taxonomy" id="391037"/>
    <lineage>
        <taxon>Bacteria</taxon>
        <taxon>Bacillati</taxon>
        <taxon>Actinomycetota</taxon>
        <taxon>Actinomycetes</taxon>
        <taxon>Micromonosporales</taxon>
        <taxon>Micromonosporaceae</taxon>
        <taxon>Salinispora</taxon>
    </lineage>
</organism>
<dbReference type="eggNOG" id="COG0589">
    <property type="taxonomic scope" value="Bacteria"/>
</dbReference>
<evidence type="ECO:0000256" key="1">
    <source>
        <dbReference type="ARBA" id="ARBA00008791"/>
    </source>
</evidence>
<dbReference type="EMBL" id="CP000850">
    <property type="protein sequence ID" value="ABW00345.1"/>
    <property type="molecule type" value="Genomic_DNA"/>
</dbReference>
<proteinExistence type="inferred from homology"/>
<dbReference type="PANTHER" id="PTHR31964">
    <property type="entry name" value="ADENINE NUCLEOTIDE ALPHA HYDROLASES-LIKE SUPERFAMILY PROTEIN"/>
    <property type="match status" value="1"/>
</dbReference>
<evidence type="ECO:0000259" key="2">
    <source>
        <dbReference type="Pfam" id="PF00582"/>
    </source>
</evidence>
<dbReference type="Gene3D" id="3.40.50.620">
    <property type="entry name" value="HUPs"/>
    <property type="match status" value="1"/>
</dbReference>
<dbReference type="OrthoDB" id="3473874at2"/>
<dbReference type="InterPro" id="IPR006015">
    <property type="entry name" value="Universal_stress_UspA"/>
</dbReference>
<reference evidence="3" key="1">
    <citation type="submission" date="2007-10" db="EMBL/GenBank/DDBJ databases">
        <title>Complete sequence of Salinispora arenicola CNS-205.</title>
        <authorList>
            <consortium name="US DOE Joint Genome Institute"/>
            <person name="Copeland A."/>
            <person name="Lucas S."/>
            <person name="Lapidus A."/>
            <person name="Barry K."/>
            <person name="Glavina del Rio T."/>
            <person name="Dalin E."/>
            <person name="Tice H."/>
            <person name="Pitluck S."/>
            <person name="Foster B."/>
            <person name="Schmutz J."/>
            <person name="Larimer F."/>
            <person name="Land M."/>
            <person name="Hauser L."/>
            <person name="Kyrpides N."/>
            <person name="Ivanova N."/>
            <person name="Jensen P.R."/>
            <person name="Moore B.S."/>
            <person name="Penn K."/>
            <person name="Jenkins C."/>
            <person name="Udwary D."/>
            <person name="Xiang L."/>
            <person name="Gontang E."/>
            <person name="Richardson P."/>
        </authorList>
    </citation>
    <scope>NUCLEOTIDE SEQUENCE [LARGE SCALE GENOMIC DNA]</scope>
    <source>
        <strain evidence="3">CNS-205</strain>
    </source>
</reference>
<dbReference type="STRING" id="391037.Sare_4577"/>
<name>A8M6X7_SALAI</name>
<dbReference type="PATRIC" id="fig|391037.6.peg.4626"/>
<feature type="domain" description="UspA" evidence="2">
    <location>
        <begin position="231"/>
        <end position="281"/>
    </location>
</feature>
<dbReference type="HOGENOM" id="CLU_965470_0_0_11"/>
<protein>
    <submittedName>
        <fullName evidence="3">UspA domain protein</fullName>
    </submittedName>
</protein>
<feature type="domain" description="UspA" evidence="2">
    <location>
        <begin position="7"/>
        <end position="152"/>
    </location>
</feature>
<dbReference type="InterPro" id="IPR014729">
    <property type="entry name" value="Rossmann-like_a/b/a_fold"/>
</dbReference>
<gene>
    <name evidence="3" type="ordered locus">Sare_4577</name>
</gene>
<dbReference type="Gene3D" id="3.40.50.12370">
    <property type="match status" value="1"/>
</dbReference>
<evidence type="ECO:0000313" key="3">
    <source>
        <dbReference type="EMBL" id="ABW00345.1"/>
    </source>
</evidence>
<dbReference type="Pfam" id="PF00582">
    <property type="entry name" value="Usp"/>
    <property type="match status" value="2"/>
</dbReference>
<dbReference type="InterPro" id="IPR006016">
    <property type="entry name" value="UspA"/>
</dbReference>
<dbReference type="PANTHER" id="PTHR31964:SF113">
    <property type="entry name" value="USPA DOMAIN-CONTAINING PROTEIN"/>
    <property type="match status" value="1"/>
</dbReference>
<accession>A8M6X7</accession>
<dbReference type="SUPFAM" id="SSF52402">
    <property type="entry name" value="Adenine nucleotide alpha hydrolases-like"/>
    <property type="match status" value="2"/>
</dbReference>
<dbReference type="PRINTS" id="PR01438">
    <property type="entry name" value="UNVRSLSTRESS"/>
</dbReference>
<sequence>MNGPAVRVLAGYDGSLPSGAAIENCAQLLPAAHAHIVHLWTPPFASDQLRRRLWTGTRQVDAYVTAVEREGQRESDRIAAMGVVLAQAAGWTAEPLTLRGYGGEGFELTEAARKVDADVLLVGSRGLGGARAVLGSVSDMAVHYATQPILVAPYPLLAADENALVQGPVLVAWDGSAGATTALGAAVRLWPQRHILLTSVDHDINPPIPPGKPQMTVLRVDSRHEGSPTAVADALATAAREHGAAAIVLGSRGRSAVREITLGSVAMSTLHRAHRVVMVVHHYDQPHPATQPGP</sequence>
<comment type="similarity">
    <text evidence="1">Belongs to the universal stress protein A family.</text>
</comment>
<dbReference type="KEGG" id="saq:Sare_4577"/>
<dbReference type="AlphaFoldDB" id="A8M6X7"/>